<keyword evidence="1" id="KW-0732">Signal</keyword>
<sequence>MNFIKTVAICGYLASFAFSVSAGPSFTVTYELPKKQLEFTPRVYVLLTQTEGAPAAHIDNWFKLPIICAVDDLKRFGQVTIDAESTSNVSLDQLSGEYNAQAIVRLSPDWPVPGKGTGDLLSEPKKISIKQGDTPLFEFQASDVVSAPEFRNKGRIQDHYFRSQKLSTFHERDYNMRYSVILPEDWSAEKKYPVIVYIVGFGGVHHQATARVDRFIAKNCKDAVIVIPDANCRWGHSAFADSATNGPWGSALIDELLPHIDQKYAGAGADHRYVTGASSGGWASLWLAVKYPQSFRGCWAVAPDPVDFRLFQEIKLADDIDDNLFTEENGDARLLSIDRLGLTYQKFASYEKALGPGGQLKSFAAAFSPLDDKGSPIPWYDETTGAISKDLYQTWEPYDISRHLKKNWTKLKPDLQGKIHIMVHEQDLFLLNFSVQQLEKTCKQLGSDASFSYFSGRGHHMPLSASKAMTATITEQWENRAKEKPKQ</sequence>
<dbReference type="InterPro" id="IPR029058">
    <property type="entry name" value="AB_hydrolase_fold"/>
</dbReference>
<dbReference type="Gene3D" id="3.40.50.1820">
    <property type="entry name" value="alpha/beta hydrolase"/>
    <property type="match status" value="2"/>
</dbReference>
<dbReference type="PANTHER" id="PTHR48098">
    <property type="entry name" value="ENTEROCHELIN ESTERASE-RELATED"/>
    <property type="match status" value="1"/>
</dbReference>
<accession>A0AAT9FQH9</accession>
<dbReference type="PANTHER" id="PTHR48098:SF3">
    <property type="entry name" value="IRON(III) ENTEROBACTIN ESTERASE"/>
    <property type="match status" value="1"/>
</dbReference>
<dbReference type="KEGG" id="osu:NT6N_31860"/>
<dbReference type="SUPFAM" id="SSF53474">
    <property type="entry name" value="alpha/beta-Hydrolases"/>
    <property type="match status" value="1"/>
</dbReference>
<name>A0AAT9FQH9_9BACT</name>
<gene>
    <name evidence="2" type="ORF">NT6N_31860</name>
</gene>
<dbReference type="InterPro" id="IPR000801">
    <property type="entry name" value="Esterase-like"/>
</dbReference>
<dbReference type="AlphaFoldDB" id="A0AAT9FQH9"/>
<dbReference type="EMBL" id="AP026866">
    <property type="protein sequence ID" value="BDS08146.1"/>
    <property type="molecule type" value="Genomic_DNA"/>
</dbReference>
<protein>
    <recommendedName>
        <fullName evidence="3">Esterase</fullName>
    </recommendedName>
</protein>
<evidence type="ECO:0000256" key="1">
    <source>
        <dbReference type="SAM" id="SignalP"/>
    </source>
</evidence>
<feature type="signal peptide" evidence="1">
    <location>
        <begin position="1"/>
        <end position="22"/>
    </location>
</feature>
<feature type="chain" id="PRO_5043456753" description="Esterase" evidence="1">
    <location>
        <begin position="23"/>
        <end position="487"/>
    </location>
</feature>
<organism evidence="2">
    <name type="scientific">Oceaniferula spumae</name>
    <dbReference type="NCBI Taxonomy" id="2979115"/>
    <lineage>
        <taxon>Bacteria</taxon>
        <taxon>Pseudomonadati</taxon>
        <taxon>Verrucomicrobiota</taxon>
        <taxon>Verrucomicrobiia</taxon>
        <taxon>Verrucomicrobiales</taxon>
        <taxon>Verrucomicrobiaceae</taxon>
        <taxon>Oceaniferula</taxon>
    </lineage>
</organism>
<evidence type="ECO:0000313" key="2">
    <source>
        <dbReference type="EMBL" id="BDS08146.1"/>
    </source>
</evidence>
<proteinExistence type="predicted"/>
<dbReference type="Pfam" id="PF00756">
    <property type="entry name" value="Esterase"/>
    <property type="match status" value="1"/>
</dbReference>
<dbReference type="InterPro" id="IPR050583">
    <property type="entry name" value="Mycobacterial_A85_antigen"/>
</dbReference>
<reference evidence="2" key="1">
    <citation type="submission" date="2024-07" db="EMBL/GenBank/DDBJ databases">
        <title>Complete genome sequence of Verrucomicrobiaceae bacterium NT6N.</title>
        <authorList>
            <person name="Huang C."/>
            <person name="Takami H."/>
            <person name="Hamasaki K."/>
        </authorList>
    </citation>
    <scope>NUCLEOTIDE SEQUENCE</scope>
    <source>
        <strain evidence="2">NT6N</strain>
    </source>
</reference>
<evidence type="ECO:0008006" key="3">
    <source>
        <dbReference type="Google" id="ProtNLM"/>
    </source>
</evidence>